<organism evidence="1 2">
    <name type="scientific">Phaseolus coccineus</name>
    <name type="common">Scarlet runner bean</name>
    <name type="synonym">Phaseolus multiflorus</name>
    <dbReference type="NCBI Taxonomy" id="3886"/>
    <lineage>
        <taxon>Eukaryota</taxon>
        <taxon>Viridiplantae</taxon>
        <taxon>Streptophyta</taxon>
        <taxon>Embryophyta</taxon>
        <taxon>Tracheophyta</taxon>
        <taxon>Spermatophyta</taxon>
        <taxon>Magnoliopsida</taxon>
        <taxon>eudicotyledons</taxon>
        <taxon>Gunneridae</taxon>
        <taxon>Pentapetalae</taxon>
        <taxon>rosids</taxon>
        <taxon>fabids</taxon>
        <taxon>Fabales</taxon>
        <taxon>Fabaceae</taxon>
        <taxon>Papilionoideae</taxon>
        <taxon>50 kb inversion clade</taxon>
        <taxon>NPAAA clade</taxon>
        <taxon>indigoferoid/millettioid clade</taxon>
        <taxon>Phaseoleae</taxon>
        <taxon>Phaseolus</taxon>
    </lineage>
</organism>
<evidence type="ECO:0000313" key="1">
    <source>
        <dbReference type="EMBL" id="KAK7374609.1"/>
    </source>
</evidence>
<keyword evidence="2" id="KW-1185">Reference proteome</keyword>
<gene>
    <name evidence="1" type="ORF">VNO80_08044</name>
</gene>
<sequence length="67" mass="7393">MDMSKEDASNFVDFDRLEYAKLLSTGLANFPDLIQPLLAVGYFCCCTDDDLWSCETPSSFNLCGGVV</sequence>
<name>A0AAN9NJR5_PHACN</name>
<dbReference type="Proteomes" id="UP001374584">
    <property type="component" value="Unassembled WGS sequence"/>
</dbReference>
<protein>
    <submittedName>
        <fullName evidence="1">Uncharacterized protein</fullName>
    </submittedName>
</protein>
<accession>A0AAN9NJR5</accession>
<evidence type="ECO:0000313" key="2">
    <source>
        <dbReference type="Proteomes" id="UP001374584"/>
    </source>
</evidence>
<proteinExistence type="predicted"/>
<comment type="caution">
    <text evidence="1">The sequence shown here is derived from an EMBL/GenBank/DDBJ whole genome shotgun (WGS) entry which is preliminary data.</text>
</comment>
<dbReference type="EMBL" id="JAYMYR010000003">
    <property type="protein sequence ID" value="KAK7374609.1"/>
    <property type="molecule type" value="Genomic_DNA"/>
</dbReference>
<dbReference type="AlphaFoldDB" id="A0AAN9NJR5"/>
<reference evidence="1 2" key="1">
    <citation type="submission" date="2024-01" db="EMBL/GenBank/DDBJ databases">
        <title>The genomes of 5 underutilized Papilionoideae crops provide insights into root nodulation and disease resistanc.</title>
        <authorList>
            <person name="Jiang F."/>
        </authorList>
    </citation>
    <scope>NUCLEOTIDE SEQUENCE [LARGE SCALE GENOMIC DNA]</scope>
    <source>
        <strain evidence="1">JINMINGXINNONG_FW02</strain>
        <tissue evidence="1">Leaves</tissue>
    </source>
</reference>